<keyword evidence="3 12" id="KW-1003">Cell membrane</keyword>
<evidence type="ECO:0000256" key="7">
    <source>
        <dbReference type="ARBA" id="ARBA00022801"/>
    </source>
</evidence>
<keyword evidence="7 12" id="KW-0378">Hydrolase</keyword>
<dbReference type="HAMAP" id="MF_00188">
    <property type="entry name" value="Pept_M48_protease_HtpX"/>
    <property type="match status" value="1"/>
</dbReference>
<feature type="transmembrane region" description="Helical" evidence="12">
    <location>
        <begin position="151"/>
        <end position="172"/>
    </location>
</feature>
<comment type="similarity">
    <text evidence="2 12">Belongs to the peptidase M48B family.</text>
</comment>
<comment type="cofactor">
    <cofactor evidence="12">
        <name>Zn(2+)</name>
        <dbReference type="ChEBI" id="CHEBI:29105"/>
    </cofactor>
    <text evidence="12">Binds 1 zinc ion per subunit.</text>
</comment>
<dbReference type="GO" id="GO:0004222">
    <property type="term" value="F:metalloendopeptidase activity"/>
    <property type="evidence" value="ECO:0007669"/>
    <property type="project" value="UniProtKB-UniRule"/>
</dbReference>
<organism evidence="14 15">
    <name type="scientific">Candidatus Saccharicenans subterraneus</name>
    <dbReference type="NCBI Taxonomy" id="2508984"/>
    <lineage>
        <taxon>Bacteria</taxon>
        <taxon>Candidatus Aminicenantota</taxon>
        <taxon>Candidatus Aminicenantia</taxon>
        <taxon>Candidatus Aminicenantales</taxon>
        <taxon>Candidatus Saccharicenantaceae</taxon>
        <taxon>Candidatus Saccharicenans</taxon>
    </lineage>
</organism>
<feature type="transmembrane region" description="Helical" evidence="12">
    <location>
        <begin position="192"/>
        <end position="213"/>
    </location>
</feature>
<protein>
    <recommendedName>
        <fullName evidence="12">Protease HtpX homolog</fullName>
        <ecNumber evidence="12">3.4.24.-</ecNumber>
    </recommendedName>
</protein>
<dbReference type="Pfam" id="PF01435">
    <property type="entry name" value="Peptidase_M48"/>
    <property type="match status" value="1"/>
</dbReference>
<evidence type="ECO:0000259" key="13">
    <source>
        <dbReference type="Pfam" id="PF01435"/>
    </source>
</evidence>
<evidence type="ECO:0000313" key="14">
    <source>
        <dbReference type="EMBL" id="RFT17006.1"/>
    </source>
</evidence>
<keyword evidence="4 12" id="KW-0645">Protease</keyword>
<evidence type="ECO:0000256" key="8">
    <source>
        <dbReference type="ARBA" id="ARBA00022833"/>
    </source>
</evidence>
<reference evidence="14 15" key="1">
    <citation type="submission" date="2018-08" db="EMBL/GenBank/DDBJ databases">
        <title>Genome analysis of the thermophilic bacterium of the candidate phylum Aminicenantes from deep subsurface aquifer revealed its physiology and ecological role.</title>
        <authorList>
            <person name="Kadnikov V.V."/>
            <person name="Mardanov A.V."/>
            <person name="Beletsky A.V."/>
            <person name="Karnachuk O.V."/>
            <person name="Ravin N.V."/>
        </authorList>
    </citation>
    <scope>NUCLEOTIDE SEQUENCE [LARGE SCALE GENOMIC DNA]</scope>
    <source>
        <strain evidence="14">BY38</strain>
    </source>
</reference>
<evidence type="ECO:0000256" key="1">
    <source>
        <dbReference type="ARBA" id="ARBA00004651"/>
    </source>
</evidence>
<dbReference type="GO" id="GO:0006508">
    <property type="term" value="P:proteolysis"/>
    <property type="evidence" value="ECO:0007669"/>
    <property type="project" value="UniProtKB-KW"/>
</dbReference>
<feature type="binding site" evidence="12">
    <location>
        <position position="222"/>
    </location>
    <ligand>
        <name>Zn(2+)</name>
        <dbReference type="ChEBI" id="CHEBI:29105"/>
        <note>catalytic</note>
    </ligand>
</feature>
<dbReference type="GO" id="GO:0008270">
    <property type="term" value="F:zinc ion binding"/>
    <property type="evidence" value="ECO:0007669"/>
    <property type="project" value="UniProtKB-UniRule"/>
</dbReference>
<dbReference type="CDD" id="cd07340">
    <property type="entry name" value="M48B_Htpx_like"/>
    <property type="match status" value="1"/>
</dbReference>
<dbReference type="PANTHER" id="PTHR43221:SF1">
    <property type="entry name" value="PROTEASE HTPX"/>
    <property type="match status" value="1"/>
</dbReference>
<comment type="subcellular location">
    <subcellularLocation>
        <location evidence="1 12">Cell membrane</location>
        <topology evidence="1 12">Multi-pass membrane protein</topology>
    </subcellularLocation>
</comment>
<sequence>MYEQITSNKVKSFLLVLFFVAFVFLLVWVFEELTGWGRGGFILALVISVVMAVGSYYYSDRIVLAISRARPVTREEFPYLYHTVEGLAIAAGLPAPRCYVIEDTAPNAFATGRNPKNSVICVTTGLLQKMNRLELEGVLAHEMSHIKNYDVLLQTVAVVMVGVVALLSDWMLRSLWWGGGRRKGRERSGNAGAILLLVGIVLAILSPLVAQLMQLAISRRREYLADASAAMLTRYPAGLASALRKIAADPEPLEAANKATAHLYIVNPLKNIGGKVNRLFSTHPPIEARIAALEKMSFERT</sequence>
<evidence type="ECO:0000256" key="10">
    <source>
        <dbReference type="ARBA" id="ARBA00023049"/>
    </source>
</evidence>
<name>A0A3E2BQU9_9BACT</name>
<dbReference type="EMBL" id="QUAH01000001">
    <property type="protein sequence ID" value="RFT17006.1"/>
    <property type="molecule type" value="Genomic_DNA"/>
</dbReference>
<feature type="active site" evidence="12">
    <location>
        <position position="142"/>
    </location>
</feature>
<dbReference type="Gene3D" id="3.30.2010.10">
    <property type="entry name" value="Metalloproteases ('zincins'), catalytic domain"/>
    <property type="match status" value="1"/>
</dbReference>
<keyword evidence="6 12" id="KW-0479">Metal-binding</keyword>
<feature type="transmembrane region" description="Helical" evidence="12">
    <location>
        <begin position="12"/>
        <end position="30"/>
    </location>
</feature>
<dbReference type="Proteomes" id="UP000257323">
    <property type="component" value="Unassembled WGS sequence"/>
</dbReference>
<feature type="binding site" evidence="12">
    <location>
        <position position="145"/>
    </location>
    <ligand>
        <name>Zn(2+)</name>
        <dbReference type="ChEBI" id="CHEBI:29105"/>
        <note>catalytic</note>
    </ligand>
</feature>
<dbReference type="AlphaFoldDB" id="A0A3E2BQU9"/>
<keyword evidence="11 12" id="KW-0472">Membrane</keyword>
<evidence type="ECO:0000256" key="9">
    <source>
        <dbReference type="ARBA" id="ARBA00022989"/>
    </source>
</evidence>
<evidence type="ECO:0000256" key="2">
    <source>
        <dbReference type="ARBA" id="ARBA00009779"/>
    </source>
</evidence>
<evidence type="ECO:0000256" key="6">
    <source>
        <dbReference type="ARBA" id="ARBA00022723"/>
    </source>
</evidence>
<feature type="transmembrane region" description="Helical" evidence="12">
    <location>
        <begin position="36"/>
        <end position="58"/>
    </location>
</feature>
<proteinExistence type="inferred from homology"/>
<dbReference type="InterPro" id="IPR001915">
    <property type="entry name" value="Peptidase_M48"/>
</dbReference>
<dbReference type="NCBIfam" id="NF003425">
    <property type="entry name" value="PRK04897.1"/>
    <property type="match status" value="1"/>
</dbReference>
<keyword evidence="8 12" id="KW-0862">Zinc</keyword>
<dbReference type="InterPro" id="IPR022919">
    <property type="entry name" value="Pept_M48_protease_HtpX"/>
</dbReference>
<evidence type="ECO:0000256" key="12">
    <source>
        <dbReference type="HAMAP-Rule" id="MF_00188"/>
    </source>
</evidence>
<evidence type="ECO:0000313" key="15">
    <source>
        <dbReference type="Proteomes" id="UP000257323"/>
    </source>
</evidence>
<keyword evidence="14" id="KW-0346">Stress response</keyword>
<keyword evidence="10 12" id="KW-0482">Metalloprotease</keyword>
<keyword evidence="9 12" id="KW-1133">Transmembrane helix</keyword>
<evidence type="ECO:0000256" key="3">
    <source>
        <dbReference type="ARBA" id="ARBA00022475"/>
    </source>
</evidence>
<evidence type="ECO:0000256" key="11">
    <source>
        <dbReference type="ARBA" id="ARBA00023136"/>
    </source>
</evidence>
<accession>A0A3E2BQU9</accession>
<comment type="caution">
    <text evidence="14">The sequence shown here is derived from an EMBL/GenBank/DDBJ whole genome shotgun (WGS) entry which is preliminary data.</text>
</comment>
<evidence type="ECO:0000256" key="5">
    <source>
        <dbReference type="ARBA" id="ARBA00022692"/>
    </source>
</evidence>
<feature type="domain" description="Peptidase M48" evidence="13">
    <location>
        <begin position="76"/>
        <end position="296"/>
    </location>
</feature>
<dbReference type="EC" id="3.4.24.-" evidence="12"/>
<keyword evidence="5 12" id="KW-0812">Transmembrane</keyword>
<dbReference type="PANTHER" id="PTHR43221">
    <property type="entry name" value="PROTEASE HTPX"/>
    <property type="match status" value="1"/>
</dbReference>
<dbReference type="InterPro" id="IPR050083">
    <property type="entry name" value="HtpX_protease"/>
</dbReference>
<evidence type="ECO:0000256" key="4">
    <source>
        <dbReference type="ARBA" id="ARBA00022670"/>
    </source>
</evidence>
<feature type="binding site" evidence="12">
    <location>
        <position position="141"/>
    </location>
    <ligand>
        <name>Zn(2+)</name>
        <dbReference type="ChEBI" id="CHEBI:29105"/>
        <note>catalytic</note>
    </ligand>
</feature>
<gene>
    <name evidence="12" type="primary">htpX</name>
    <name evidence="14" type="ORF">OP8BY_0948</name>
</gene>
<dbReference type="GO" id="GO:0005886">
    <property type="term" value="C:plasma membrane"/>
    <property type="evidence" value="ECO:0007669"/>
    <property type="project" value="UniProtKB-SubCell"/>
</dbReference>